<dbReference type="Proteomes" id="UP001157439">
    <property type="component" value="Unassembled WGS sequence"/>
</dbReference>
<accession>A0AA37WYV3</accession>
<dbReference type="RefSeq" id="WP_095499780.1">
    <property type="nucleotide sequence ID" value="NZ_BSPO01000002.1"/>
</dbReference>
<reference evidence="1 2" key="1">
    <citation type="journal article" date="2014" name="Int. J. Syst. Evol. Microbiol.">
        <title>Complete genome sequence of Corynebacterium casei LMG S-19264T (=DSM 44701T), isolated from a smear-ripened cheese.</title>
        <authorList>
            <consortium name="US DOE Joint Genome Institute (JGI-PGF)"/>
            <person name="Walter F."/>
            <person name="Albersmeier A."/>
            <person name="Kalinowski J."/>
            <person name="Ruckert C."/>
        </authorList>
    </citation>
    <scope>NUCLEOTIDE SEQUENCE [LARGE SCALE GENOMIC DNA]</scope>
    <source>
        <strain evidence="1 2">NBRC 112785</strain>
    </source>
</reference>
<evidence type="ECO:0000313" key="2">
    <source>
        <dbReference type="Proteomes" id="UP001157439"/>
    </source>
</evidence>
<name>A0AA37WYV3_9GAMM</name>
<organism evidence="1 2">
    <name type="scientific">Paraferrimonas haliotis</name>
    <dbReference type="NCBI Taxonomy" id="2013866"/>
    <lineage>
        <taxon>Bacteria</taxon>
        <taxon>Pseudomonadati</taxon>
        <taxon>Pseudomonadota</taxon>
        <taxon>Gammaproteobacteria</taxon>
        <taxon>Alteromonadales</taxon>
        <taxon>Ferrimonadaceae</taxon>
        <taxon>Paraferrimonas</taxon>
    </lineage>
</organism>
<evidence type="ECO:0000313" key="1">
    <source>
        <dbReference type="EMBL" id="GLS83511.1"/>
    </source>
</evidence>
<protein>
    <submittedName>
        <fullName evidence="1">Uncharacterized protein</fullName>
    </submittedName>
</protein>
<dbReference type="AlphaFoldDB" id="A0AA37WYV3"/>
<dbReference type="EMBL" id="BSPO01000002">
    <property type="protein sequence ID" value="GLS83511.1"/>
    <property type="molecule type" value="Genomic_DNA"/>
</dbReference>
<comment type="caution">
    <text evidence="1">The sequence shown here is derived from an EMBL/GenBank/DDBJ whole genome shotgun (WGS) entry which is preliminary data.</text>
</comment>
<keyword evidence="2" id="KW-1185">Reference proteome</keyword>
<gene>
    <name evidence="1" type="ORF">GCM10007894_14880</name>
</gene>
<proteinExistence type="predicted"/>
<sequence length="899" mass="105006">MIDSVEFRYLDVSWSDPETVKSLEISRNPIPVEELENGSYLIEGMTYQKYLPRIAVHIISEKQLHIPYVKDGEGNKVQLIPVKDPKTQKDWWIHSDGWDANSKHYLTELYRTVGVVELVIQNTPVTLKNNASNLTVDDLEEYLQDFKDGLWQIILNLQSSVKGTVSKSSNMLSEEAISLFRDFADSLEAMMKKPVVELKEVQEKKAFKQVRPVNLTFREIATKGIRKQLTSRSYNETFDTPENRYLHSCAYRVFYIAKQLCSVLTKQEQHLLRMIDNNKRNIDSNNSRKTKTIDQGIFDDETRVIERDYRLQRETLSQALRNQPPLPNNILNIDSGSYRLSVTKVFKKYSGYFFISQINGERVKGNPKFKRSYAVVGMQQSIFDWVLSQRGDDNYLSLTIKGMVQKGRDYSNPEKPFYYIYFHHVEDVVLPKHKKIQDELADRTRRRQIYESKGWEVPLNSNEIKELKRESSFIAKKNDLLESSKRSRHNILHQIEPIFVRLRKINSFFKEHKIKRSAVFPNTMSFVQNPVYSKAKSYFSKINALDGMDGDLFNSLSEFDEIGIVNIPLLYERWCLLQIIKLCSEVYGYEMAGDWQSRLIRAATNNEYNVEFDFHNPINNRRLYLGYEKELVKRGRRPDFVLDMEYQGYVFNKTSPTTSPFSQYEGTTSPDPVPYEQYQERHRNLDSEKSVYDNWQQGNVQRKRLVLDAKFKDNLFQSGFEGILNDLTENKDYDEDGKNQVFLLHPKNDAVQEKTSPLDWGKHSDYGQNLKHKKGFIFLLPSSKYGNTLDNLQRLLGMFIQSASYFLDYGGGAHNFWFDTTCVSCGTSSYDDFICKKKKTEGGNNSWRITCKKCNHLTVKTVCYVCHRDLYKNQFNFTYHRTKAEQVSNIVCPSCQVFL</sequence>